<reference evidence="3" key="1">
    <citation type="journal article" date="2019" name="Int. J. Syst. Evol. Microbiol.">
        <title>The Global Catalogue of Microorganisms (GCM) 10K type strain sequencing project: providing services to taxonomists for standard genome sequencing and annotation.</title>
        <authorList>
            <consortium name="The Broad Institute Genomics Platform"/>
            <consortium name="The Broad Institute Genome Sequencing Center for Infectious Disease"/>
            <person name="Wu L."/>
            <person name="Ma J."/>
        </authorList>
    </citation>
    <scope>NUCLEOTIDE SEQUENCE [LARGE SCALE GENOMIC DNA]</scope>
    <source>
        <strain evidence="3">CGMCC 1.12471</strain>
    </source>
</reference>
<protein>
    <recommendedName>
        <fullName evidence="4">DUF222 domain-containing protein</fullName>
    </recommendedName>
</protein>
<keyword evidence="3" id="KW-1185">Reference proteome</keyword>
<evidence type="ECO:0000313" key="2">
    <source>
        <dbReference type="EMBL" id="MFD1721326.1"/>
    </source>
</evidence>
<gene>
    <name evidence="2" type="ORF">ACFSBI_07165</name>
</gene>
<dbReference type="RefSeq" id="WP_377933457.1">
    <property type="nucleotide sequence ID" value="NZ_JBHUEA010000008.1"/>
</dbReference>
<dbReference type="EMBL" id="JBHUEA010000008">
    <property type="protein sequence ID" value="MFD1721326.1"/>
    <property type="molecule type" value="Genomic_DNA"/>
</dbReference>
<organism evidence="2 3">
    <name type="scientific">Amnibacterium endophyticum</name>
    <dbReference type="NCBI Taxonomy" id="2109337"/>
    <lineage>
        <taxon>Bacteria</taxon>
        <taxon>Bacillati</taxon>
        <taxon>Actinomycetota</taxon>
        <taxon>Actinomycetes</taxon>
        <taxon>Micrococcales</taxon>
        <taxon>Microbacteriaceae</taxon>
        <taxon>Amnibacterium</taxon>
    </lineage>
</organism>
<accession>A0ABW4LCR4</accession>
<comment type="caution">
    <text evidence="2">The sequence shown here is derived from an EMBL/GenBank/DDBJ whole genome shotgun (WGS) entry which is preliminary data.</text>
</comment>
<evidence type="ECO:0008006" key="4">
    <source>
        <dbReference type="Google" id="ProtNLM"/>
    </source>
</evidence>
<evidence type="ECO:0000256" key="1">
    <source>
        <dbReference type="SAM" id="Coils"/>
    </source>
</evidence>
<sequence length="276" mass="30151">MFDAQDSPLEVMLRVSTVPPPAPDLITTGALVLDAPRVPDDAPDRTERLQESAELLQHRVELMEQAARRAEVARLTALADAYEASMEDLAARMGPRYGTRGGLGAQAYFKQTGLAIGMSPKTVAHLVDTTLLLRERLPRTWAALTSCATTRRAAELVAARAEGLAAEHWDDYDAEAAELARSTPITTLKRRLRDLRERIQAETAVERARRTLERRHVLLEEGDDGEASLVITGPIAELAAIDDALTKAAVAEHGAAGETRTISQLRFVPVARPPRR</sequence>
<name>A0ABW4LCR4_9MICO</name>
<dbReference type="Proteomes" id="UP001597347">
    <property type="component" value="Unassembled WGS sequence"/>
</dbReference>
<keyword evidence="1" id="KW-0175">Coiled coil</keyword>
<feature type="coiled-coil region" evidence="1">
    <location>
        <begin position="46"/>
        <end position="92"/>
    </location>
</feature>
<evidence type="ECO:0000313" key="3">
    <source>
        <dbReference type="Proteomes" id="UP001597347"/>
    </source>
</evidence>
<proteinExistence type="predicted"/>